<dbReference type="EMBL" id="VXPY01000013">
    <property type="protein sequence ID" value="MYD89002.1"/>
    <property type="molecule type" value="Genomic_DNA"/>
</dbReference>
<dbReference type="InterPro" id="IPR007413">
    <property type="entry name" value="YcjX-like"/>
</dbReference>
<dbReference type="PANTHER" id="PTHR38605:SF1">
    <property type="entry name" value="ATPASE"/>
    <property type="match status" value="1"/>
</dbReference>
<name>A0A6B1DQJ5_9CHLR</name>
<dbReference type="PANTHER" id="PTHR38605">
    <property type="entry name" value="ATPASE-RELATED"/>
    <property type="match status" value="1"/>
</dbReference>
<reference evidence="1" key="1">
    <citation type="submission" date="2019-09" db="EMBL/GenBank/DDBJ databases">
        <title>Characterisation of the sponge microbiome using genome-centric metagenomics.</title>
        <authorList>
            <person name="Engelberts J.P."/>
            <person name="Robbins S.J."/>
            <person name="De Goeij J.M."/>
            <person name="Aranda M."/>
            <person name="Bell S.C."/>
            <person name="Webster N.S."/>
        </authorList>
    </citation>
    <scope>NUCLEOTIDE SEQUENCE</scope>
    <source>
        <strain evidence="1">SB0662_bin_9</strain>
    </source>
</reference>
<evidence type="ECO:0000313" key="1">
    <source>
        <dbReference type="EMBL" id="MYD89002.1"/>
    </source>
</evidence>
<sequence length="489" mass="56502">MRYLCAHVKCACRLCSSGQSPFPGPAEQARACIYSRQSTALPKNGQVAKLHMTKVAVTGTQYCGKTMFLTSLLWQLEELDETRFHLPDGVAVRGFRPQNVRERDEVFPLNRFRNVLAREYKWPEKTKDTYHARYGFHHSGRWRIRSRHTVEFLDLPGERIADVAMVVHKDYDEWSDHLLDHLSQDTFGREVAAQFRTAAAKPGASARDVVLAYRLALARLILAYKPLVSPSVFFLDRTGDLARDEDETKLAESRRCGLDEEREFAPLPRDVRDANPELADEMQRHYREYRREVVLPLFRHLMSAQSLVVLIDIPSLLMAGDQRFWDERQIVVDLLRAMCSDTNSARILRTLRLKSALKRVSFVASKSDLVLEDDLREGRLLALLRSMNTRAAQQIWPSVEVRWFTCSACVSTRPGSRPNTLIGQTQPGPYTSERYSAEVQVSRLPEEWPQAWKLGDFRYRHFWPRVPENFMIPPRHRNLDDIFKFAVLG</sequence>
<dbReference type="Pfam" id="PF04317">
    <property type="entry name" value="DUF463"/>
    <property type="match status" value="2"/>
</dbReference>
<protein>
    <submittedName>
        <fullName evidence="1">YcjX family protein</fullName>
    </submittedName>
</protein>
<comment type="caution">
    <text evidence="1">The sequence shown here is derived from an EMBL/GenBank/DDBJ whole genome shotgun (WGS) entry which is preliminary data.</text>
</comment>
<organism evidence="1">
    <name type="scientific">Caldilineaceae bacterium SB0662_bin_9</name>
    <dbReference type="NCBI Taxonomy" id="2605258"/>
    <lineage>
        <taxon>Bacteria</taxon>
        <taxon>Bacillati</taxon>
        <taxon>Chloroflexota</taxon>
        <taxon>Caldilineae</taxon>
        <taxon>Caldilineales</taxon>
        <taxon>Caldilineaceae</taxon>
    </lineage>
</organism>
<proteinExistence type="predicted"/>
<dbReference type="AlphaFoldDB" id="A0A6B1DQJ5"/>
<accession>A0A6B1DQJ5</accession>
<gene>
    <name evidence="1" type="ORF">F4Y08_01495</name>
</gene>